<reference evidence="2 3" key="1">
    <citation type="submission" date="2013-03" db="EMBL/GenBank/DDBJ databases">
        <title>The Genome Sequence of Enterococcus saccharolyticus ATCC_43076 (Illumina only assembly).</title>
        <authorList>
            <consortium name="The Broad Institute Genomics Platform"/>
            <consortium name="The Broad Institute Genome Sequencing Center for Infectious Disease"/>
            <person name="Earl A."/>
            <person name="Russ C."/>
            <person name="Gilmore M."/>
            <person name="Surin D."/>
            <person name="Walker B."/>
            <person name="Young S."/>
            <person name="Zeng Q."/>
            <person name="Gargeya S."/>
            <person name="Fitzgerald M."/>
            <person name="Haas B."/>
            <person name="Abouelleil A."/>
            <person name="Allen A.W."/>
            <person name="Alvarado L."/>
            <person name="Arachchi H.M."/>
            <person name="Berlin A.M."/>
            <person name="Chapman S.B."/>
            <person name="Gainer-Dewar J."/>
            <person name="Goldberg J."/>
            <person name="Griggs A."/>
            <person name="Gujja S."/>
            <person name="Hansen M."/>
            <person name="Howarth C."/>
            <person name="Imamovic A."/>
            <person name="Ireland A."/>
            <person name="Larimer J."/>
            <person name="McCowan C."/>
            <person name="Murphy C."/>
            <person name="Pearson M."/>
            <person name="Poon T.W."/>
            <person name="Priest M."/>
            <person name="Roberts A."/>
            <person name="Saif S."/>
            <person name="Shea T."/>
            <person name="Sisk P."/>
            <person name="Sykes S."/>
            <person name="Wortman J."/>
            <person name="Nusbaum C."/>
            <person name="Birren B."/>
        </authorList>
    </citation>
    <scope>NUCLEOTIDE SEQUENCE [LARGE SCALE GENOMIC DNA]</scope>
    <source>
        <strain evidence="2 3">ATCC 43076</strain>
    </source>
</reference>
<evidence type="ECO:0000313" key="2">
    <source>
        <dbReference type="EMBL" id="EOT28175.1"/>
    </source>
</evidence>
<dbReference type="NCBIfam" id="TIGR01908">
    <property type="entry name" value="cas_CXXC_CXXC"/>
    <property type="match status" value="1"/>
</dbReference>
<dbReference type="Pfam" id="PF09706">
    <property type="entry name" value="Cas_CXXC_CXXC"/>
    <property type="match status" value="1"/>
</dbReference>
<dbReference type="AlphaFoldDB" id="S0JI13"/>
<dbReference type="InterPro" id="IPR019121">
    <property type="entry name" value="CRISPR-assoc_CXXC-CXXC_dom"/>
</dbReference>
<dbReference type="HOGENOM" id="CLU_035397_0_0_9"/>
<dbReference type="EMBL" id="AHYT01000008">
    <property type="protein sequence ID" value="EOT28175.1"/>
    <property type="molecule type" value="Genomic_DNA"/>
</dbReference>
<comment type="caution">
    <text evidence="2">The sequence shown here is derived from an EMBL/GenBank/DDBJ whole genome shotgun (WGS) entry which is preliminary data.</text>
</comment>
<dbReference type="InterPro" id="IPR010180">
    <property type="entry name" value="CRISPR-assoc_prot_CXXC-CXXC"/>
</dbReference>
<dbReference type="eggNOG" id="ENOG502Z80D">
    <property type="taxonomic scope" value="Bacteria"/>
</dbReference>
<protein>
    <submittedName>
        <fullName evidence="2">CRISPR-associated protein cas8a1/cst1, subtype I-b/tneap</fullName>
    </submittedName>
</protein>
<sequence length="562" mass="65616">MSDQINVYLNEWNKNAAILGFINIVGDKNVKQNKDGIIFSESMLDNFSTKYFDYFINIYEKSLSYYKIVSYRKQIEYFEQTNFENFTEDSLNHLNSYIRDTVKYYLKSSSYKAAYPFIKLNYDIERAGKELTVVSILKTKDKFADKKNEVITEVKDRFQKLTKIIDYITSDDGRKYLAAKNVIYTVINKGWDGVAFLNTGNSKKDSYIEFEKYFVQPLKEYLGVDKSKYKFSCCSCQQPIKSLKNDTLSFLQKTGYDVARKNAHAWEFQNDLAICPLCKLLYACLPAGMTYVGNQGIFVNANSSLDVLKRTNNLIKQEVHVLNKETSLNLNTYGALIRSLNEKEERGYEYELEDVQVIRYQNETYRFNILSKNIISVIVNSKRELELLRRTTFSSNKERFYIYQLVLERLFNSQNLFSLIHQLIVLKVTNRSDLYYQSIHIRNLIKINQKFLEGGINAMTELDKNIVNRVWYVSQLFKKGYNNPRKVAGISHKLLNALRANDRDTFMDIILNCYAYMNQAVPIEFKYIFRDRETFKTIGYSFVSGIIGPVETKNSGVENDGE</sequence>
<proteinExistence type="predicted"/>
<dbReference type="RefSeq" id="WP_016175476.1">
    <property type="nucleotide sequence ID" value="NZ_KE136389.1"/>
</dbReference>
<keyword evidence="3" id="KW-1185">Reference proteome</keyword>
<evidence type="ECO:0000313" key="3">
    <source>
        <dbReference type="Proteomes" id="UP000014136"/>
    </source>
</evidence>
<organism evidence="2 3">
    <name type="scientific">Enterococcus saccharolyticus subsp. saccharolyticus ATCC 43076</name>
    <dbReference type="NCBI Taxonomy" id="1139996"/>
    <lineage>
        <taxon>Bacteria</taxon>
        <taxon>Bacillati</taxon>
        <taxon>Bacillota</taxon>
        <taxon>Bacilli</taxon>
        <taxon>Lactobacillales</taxon>
        <taxon>Enterococcaceae</taxon>
        <taxon>Enterococcus</taxon>
    </lineage>
</organism>
<dbReference type="Proteomes" id="UP000014136">
    <property type="component" value="Unassembled WGS sequence"/>
</dbReference>
<accession>S0JI13</accession>
<evidence type="ECO:0000259" key="1">
    <source>
        <dbReference type="Pfam" id="PF09706"/>
    </source>
</evidence>
<name>S0JI13_9ENTE</name>
<dbReference type="STRING" id="41997.RV16_GL000608"/>
<dbReference type="PATRIC" id="fig|1139996.3.peg.1674"/>
<feature type="domain" description="CRISPR-associated protein CXXC-CXXC" evidence="1">
    <location>
        <begin position="228"/>
        <end position="290"/>
    </location>
</feature>
<gene>
    <name evidence="2" type="ORF">OMQ_01687</name>
</gene>
<dbReference type="OrthoDB" id="5540852at2"/>